<evidence type="ECO:0000313" key="1">
    <source>
        <dbReference type="Proteomes" id="UP000887572"/>
    </source>
</evidence>
<dbReference type="Proteomes" id="UP000887572">
    <property type="component" value="Unplaced"/>
</dbReference>
<dbReference type="AlphaFoldDB" id="A0A914I023"/>
<organism evidence="1 2">
    <name type="scientific">Globodera rostochiensis</name>
    <name type="common">Golden nematode worm</name>
    <name type="synonym">Heterodera rostochiensis</name>
    <dbReference type="NCBI Taxonomy" id="31243"/>
    <lineage>
        <taxon>Eukaryota</taxon>
        <taxon>Metazoa</taxon>
        <taxon>Ecdysozoa</taxon>
        <taxon>Nematoda</taxon>
        <taxon>Chromadorea</taxon>
        <taxon>Rhabditida</taxon>
        <taxon>Tylenchina</taxon>
        <taxon>Tylenchomorpha</taxon>
        <taxon>Tylenchoidea</taxon>
        <taxon>Heteroderidae</taxon>
        <taxon>Heteroderinae</taxon>
        <taxon>Globodera</taxon>
    </lineage>
</organism>
<keyword evidence="1" id="KW-1185">Reference proteome</keyword>
<name>A0A914I023_GLORO</name>
<reference evidence="2" key="1">
    <citation type="submission" date="2022-11" db="UniProtKB">
        <authorList>
            <consortium name="WormBaseParasite"/>
        </authorList>
    </citation>
    <scope>IDENTIFICATION</scope>
</reference>
<evidence type="ECO:0000313" key="2">
    <source>
        <dbReference type="WBParaSite" id="Gr19_v10_g5622.t1"/>
    </source>
</evidence>
<proteinExistence type="predicted"/>
<sequence length="107" mass="11376">MILLLLIMVPFVASVPLKIEIDAPAHGLSSERVKRQGTGGAPVPFFVSSLPQSNENDSSVDTAGGFVIGHLDGCFGGCRLGLQCQWTDIGRRCLPPASDRRSRRGLG</sequence>
<accession>A0A914I023</accession>
<protein>
    <submittedName>
        <fullName evidence="2">Secreted protein</fullName>
    </submittedName>
</protein>
<dbReference type="WBParaSite" id="Gr19_v10_g5622.t1">
    <property type="protein sequence ID" value="Gr19_v10_g5622.t1"/>
    <property type="gene ID" value="Gr19_v10_g5622"/>
</dbReference>